<reference evidence="3 4" key="1">
    <citation type="submission" date="2017-08" db="EMBL/GenBank/DDBJ databases">
        <title>Fine stratification of microbial communities through a metagenomic profile of the photic zone.</title>
        <authorList>
            <person name="Haro-Moreno J.M."/>
            <person name="Lopez-Perez M."/>
            <person name="De La Torre J."/>
            <person name="Picazo A."/>
            <person name="Camacho A."/>
            <person name="Rodriguez-Valera F."/>
        </authorList>
    </citation>
    <scope>NUCLEOTIDE SEQUENCE [LARGE SCALE GENOMIC DNA]</scope>
    <source>
        <strain evidence="3">MED-G24</strain>
    </source>
</reference>
<name>A0A2A5X0A1_9GAMM</name>
<feature type="domain" description="EF-hand" evidence="2">
    <location>
        <begin position="38"/>
        <end position="66"/>
    </location>
</feature>
<feature type="domain" description="EF-hand" evidence="2">
    <location>
        <begin position="97"/>
        <end position="132"/>
    </location>
</feature>
<dbReference type="SUPFAM" id="SSF47473">
    <property type="entry name" value="EF-hand"/>
    <property type="match status" value="1"/>
</dbReference>
<dbReference type="EMBL" id="NTKD01000002">
    <property type="protein sequence ID" value="PDH41943.1"/>
    <property type="molecule type" value="Genomic_DNA"/>
</dbReference>
<dbReference type="InterPro" id="IPR002048">
    <property type="entry name" value="EF_hand_dom"/>
</dbReference>
<feature type="signal peptide" evidence="1">
    <location>
        <begin position="1"/>
        <end position="25"/>
    </location>
</feature>
<dbReference type="InterPro" id="IPR011992">
    <property type="entry name" value="EF-hand-dom_pair"/>
</dbReference>
<keyword evidence="1" id="KW-0732">Signal</keyword>
<proteinExistence type="predicted"/>
<comment type="caution">
    <text evidence="3">The sequence shown here is derived from an EMBL/GenBank/DDBJ whole genome shotgun (WGS) entry which is preliminary data.</text>
</comment>
<dbReference type="InterPro" id="IPR018247">
    <property type="entry name" value="EF_Hand_1_Ca_BS"/>
</dbReference>
<dbReference type="GO" id="GO:0005509">
    <property type="term" value="F:calcium ion binding"/>
    <property type="evidence" value="ECO:0007669"/>
    <property type="project" value="InterPro"/>
</dbReference>
<accession>A0A2A5X0A1</accession>
<evidence type="ECO:0000313" key="3">
    <source>
        <dbReference type="EMBL" id="PDH41943.1"/>
    </source>
</evidence>
<dbReference type="Proteomes" id="UP000219327">
    <property type="component" value="Unassembled WGS sequence"/>
</dbReference>
<dbReference type="PROSITE" id="PS50222">
    <property type="entry name" value="EF_HAND_2"/>
    <property type="match status" value="2"/>
</dbReference>
<evidence type="ECO:0000259" key="2">
    <source>
        <dbReference type="PROSITE" id="PS50222"/>
    </source>
</evidence>
<dbReference type="Gene3D" id="1.10.238.10">
    <property type="entry name" value="EF-hand"/>
    <property type="match status" value="2"/>
</dbReference>
<evidence type="ECO:0000313" key="4">
    <source>
        <dbReference type="Proteomes" id="UP000219327"/>
    </source>
</evidence>
<dbReference type="Pfam" id="PF13202">
    <property type="entry name" value="EF-hand_5"/>
    <property type="match status" value="4"/>
</dbReference>
<dbReference type="PROSITE" id="PS00018">
    <property type="entry name" value="EF_HAND_1"/>
    <property type="match status" value="3"/>
</dbReference>
<sequence length="153" mass="17222">MMKMRTLPTALMVLSAALLTLPATADDRGGPDRMMHGKMMKNLDLDDNGEITRDEFRSPAENRVTNLDTNGDGLVTPDELDADFEARQAEMLARSSERHARMRERFFQQDTNGDGAISADEINETLFAQMDADGSGGITRDEIRPRRKHHRLF</sequence>
<protein>
    <recommendedName>
        <fullName evidence="2">EF-hand domain-containing protein</fullName>
    </recommendedName>
</protein>
<feature type="chain" id="PRO_5013082781" description="EF-hand domain-containing protein" evidence="1">
    <location>
        <begin position="26"/>
        <end position="153"/>
    </location>
</feature>
<evidence type="ECO:0000256" key="1">
    <source>
        <dbReference type="SAM" id="SignalP"/>
    </source>
</evidence>
<gene>
    <name evidence="3" type="ORF">CNE99_01025</name>
</gene>
<organism evidence="3 4">
    <name type="scientific">OM182 bacterium MED-G24</name>
    <dbReference type="NCBI Taxonomy" id="1986255"/>
    <lineage>
        <taxon>Bacteria</taxon>
        <taxon>Pseudomonadati</taxon>
        <taxon>Pseudomonadota</taxon>
        <taxon>Gammaproteobacteria</taxon>
        <taxon>OMG group</taxon>
        <taxon>OM182 clade</taxon>
    </lineage>
</organism>
<dbReference type="AlphaFoldDB" id="A0A2A5X0A1"/>